<sequence>MSGAAVAVVTVARPAGAERVDRLAATLPPHERQRAARYDGHRRAEFVAGRVLARRLLAAELGCAPADVPLTVAPAGRPGVAGDPVTFSVAHAAGLVAVAVSADGAVGIDLESADRPPAAVAWSCSPDERRWLAALPRADRRAGFMRLWTRKEACVKATGAGINRRLADVHCGTGTAGIWRDVSWREAGLAPGYVAAVALRPAAPAIRIHSDRSIL</sequence>
<feature type="domain" description="4'-phosphopantetheinyl transferase N-terminal" evidence="4">
    <location>
        <begin position="39"/>
        <end position="101"/>
    </location>
</feature>
<comment type="similarity">
    <text evidence="1">Belongs to the P-Pant transferase superfamily. Gsp/Sfp/HetI/AcpT family.</text>
</comment>
<evidence type="ECO:0000256" key="1">
    <source>
        <dbReference type="ARBA" id="ARBA00010990"/>
    </source>
</evidence>
<dbReference type="Pfam" id="PF01648">
    <property type="entry name" value="ACPS"/>
    <property type="match status" value="1"/>
</dbReference>
<dbReference type="PANTHER" id="PTHR12215:SF10">
    <property type="entry name" value="L-AMINOADIPATE-SEMIALDEHYDE DEHYDROGENASE-PHOSPHOPANTETHEINYL TRANSFERASE"/>
    <property type="match status" value="1"/>
</dbReference>
<dbReference type="InterPro" id="IPR008278">
    <property type="entry name" value="4-PPantetheinyl_Trfase_dom"/>
</dbReference>
<comment type="caution">
    <text evidence="5">The sequence shown here is derived from an EMBL/GenBank/DDBJ whole genome shotgun (WGS) entry which is preliminary data.</text>
</comment>
<dbReference type="EMBL" id="BOMI01000188">
    <property type="protein sequence ID" value="GID80206.1"/>
    <property type="molecule type" value="Genomic_DNA"/>
</dbReference>
<dbReference type="InterPro" id="IPR050559">
    <property type="entry name" value="P-Pant_transferase_sf"/>
</dbReference>
<evidence type="ECO:0000313" key="5">
    <source>
        <dbReference type="EMBL" id="GID80206.1"/>
    </source>
</evidence>
<keyword evidence="6" id="KW-1185">Reference proteome</keyword>
<dbReference type="Proteomes" id="UP000609879">
    <property type="component" value="Unassembled WGS sequence"/>
</dbReference>
<dbReference type="RefSeq" id="WP_203777294.1">
    <property type="nucleotide sequence ID" value="NZ_BAAABO010000010.1"/>
</dbReference>
<dbReference type="InterPro" id="IPR041354">
    <property type="entry name" value="4PPT_N"/>
</dbReference>
<dbReference type="SUPFAM" id="SSF56214">
    <property type="entry name" value="4'-phosphopantetheinyl transferase"/>
    <property type="match status" value="2"/>
</dbReference>
<evidence type="ECO:0000259" key="3">
    <source>
        <dbReference type="Pfam" id="PF01648"/>
    </source>
</evidence>
<dbReference type="Gene3D" id="3.90.470.20">
    <property type="entry name" value="4'-phosphopantetheinyl transferase domain"/>
    <property type="match status" value="1"/>
</dbReference>
<dbReference type="Pfam" id="PF17837">
    <property type="entry name" value="4PPT_N"/>
    <property type="match status" value="1"/>
</dbReference>
<protein>
    <recommendedName>
        <fullName evidence="7">4'-phosphopantetheinyl transferase</fullName>
    </recommendedName>
</protein>
<name>A0ABQ3YJM4_9ACTN</name>
<reference evidence="5 6" key="1">
    <citation type="submission" date="2021-01" db="EMBL/GenBank/DDBJ databases">
        <title>Whole genome shotgun sequence of Actinoplanes deccanensis NBRC 13994.</title>
        <authorList>
            <person name="Komaki H."/>
            <person name="Tamura T."/>
        </authorList>
    </citation>
    <scope>NUCLEOTIDE SEQUENCE [LARGE SCALE GENOMIC DNA]</scope>
    <source>
        <strain evidence="5 6">NBRC 13994</strain>
    </source>
</reference>
<evidence type="ECO:0000256" key="2">
    <source>
        <dbReference type="ARBA" id="ARBA00022679"/>
    </source>
</evidence>
<dbReference type="PANTHER" id="PTHR12215">
    <property type="entry name" value="PHOSPHOPANTETHEINE TRANSFERASE"/>
    <property type="match status" value="1"/>
</dbReference>
<evidence type="ECO:0000313" key="6">
    <source>
        <dbReference type="Proteomes" id="UP000609879"/>
    </source>
</evidence>
<keyword evidence="2" id="KW-0808">Transferase</keyword>
<accession>A0ABQ3YJM4</accession>
<organism evidence="5 6">
    <name type="scientific">Paractinoplanes deccanensis</name>
    <dbReference type="NCBI Taxonomy" id="113561"/>
    <lineage>
        <taxon>Bacteria</taxon>
        <taxon>Bacillati</taxon>
        <taxon>Actinomycetota</taxon>
        <taxon>Actinomycetes</taxon>
        <taxon>Micromonosporales</taxon>
        <taxon>Micromonosporaceae</taxon>
        <taxon>Paractinoplanes</taxon>
    </lineage>
</organism>
<feature type="domain" description="4'-phosphopantetheinyl transferase" evidence="3">
    <location>
        <begin position="105"/>
        <end position="169"/>
    </location>
</feature>
<evidence type="ECO:0008006" key="7">
    <source>
        <dbReference type="Google" id="ProtNLM"/>
    </source>
</evidence>
<dbReference type="InterPro" id="IPR037143">
    <property type="entry name" value="4-PPantetheinyl_Trfase_dom_sf"/>
</dbReference>
<proteinExistence type="inferred from homology"/>
<evidence type="ECO:0000259" key="4">
    <source>
        <dbReference type="Pfam" id="PF17837"/>
    </source>
</evidence>
<gene>
    <name evidence="5" type="ORF">Ade02nite_88470</name>
</gene>